<keyword evidence="2" id="KW-1185">Reference proteome</keyword>
<reference evidence="1" key="2">
    <citation type="submission" date="2020-05" db="UniProtKB">
        <authorList>
            <consortium name="EnsemblMetazoa"/>
        </authorList>
    </citation>
    <scope>IDENTIFICATION</scope>
    <source>
        <strain evidence="1">IAEA</strain>
    </source>
</reference>
<accession>A0A1A9ZM06</accession>
<dbReference type="VEuPathDB" id="VectorBase:GPAI018809"/>
<evidence type="ECO:0000313" key="1">
    <source>
        <dbReference type="EnsemblMetazoa" id="GPAI018809-PA"/>
    </source>
</evidence>
<protein>
    <submittedName>
        <fullName evidence="1">Uncharacterized protein</fullName>
    </submittedName>
</protein>
<sequence length="102" mass="12565">MDNIRNYYALLRYNDLSRFYTSVMTKIGSSTQYRKSNDILSSMNTWETQLNHIHYVKGVFLRTDSTTKYIMLLQCGYEYEHDCECELKYEYEQEYEYEYEYE</sequence>
<dbReference type="AlphaFoldDB" id="A0A1A9ZM06"/>
<dbReference type="Proteomes" id="UP000092445">
    <property type="component" value="Unassembled WGS sequence"/>
</dbReference>
<evidence type="ECO:0000313" key="2">
    <source>
        <dbReference type="Proteomes" id="UP000092445"/>
    </source>
</evidence>
<dbReference type="EnsemblMetazoa" id="GPAI018809-RA">
    <property type="protein sequence ID" value="GPAI018809-PA"/>
    <property type="gene ID" value="GPAI018809"/>
</dbReference>
<proteinExistence type="predicted"/>
<reference evidence="2" key="1">
    <citation type="submission" date="2014-03" db="EMBL/GenBank/DDBJ databases">
        <authorList>
            <person name="Aksoy S."/>
            <person name="Warren W."/>
            <person name="Wilson R.K."/>
        </authorList>
    </citation>
    <scope>NUCLEOTIDE SEQUENCE [LARGE SCALE GENOMIC DNA]</scope>
    <source>
        <strain evidence="2">IAEA</strain>
    </source>
</reference>
<organism evidence="1 2">
    <name type="scientific">Glossina pallidipes</name>
    <name type="common">Tsetse fly</name>
    <dbReference type="NCBI Taxonomy" id="7398"/>
    <lineage>
        <taxon>Eukaryota</taxon>
        <taxon>Metazoa</taxon>
        <taxon>Ecdysozoa</taxon>
        <taxon>Arthropoda</taxon>
        <taxon>Hexapoda</taxon>
        <taxon>Insecta</taxon>
        <taxon>Pterygota</taxon>
        <taxon>Neoptera</taxon>
        <taxon>Endopterygota</taxon>
        <taxon>Diptera</taxon>
        <taxon>Brachycera</taxon>
        <taxon>Muscomorpha</taxon>
        <taxon>Hippoboscoidea</taxon>
        <taxon>Glossinidae</taxon>
        <taxon>Glossina</taxon>
    </lineage>
</organism>
<name>A0A1A9ZM06_GLOPL</name>